<evidence type="ECO:0000259" key="2">
    <source>
        <dbReference type="Pfam" id="PF02932"/>
    </source>
</evidence>
<comment type="caution">
    <text evidence="3">The sequence shown here is derived from an EMBL/GenBank/DDBJ whole genome shotgun (WGS) entry which is preliminary data.</text>
</comment>
<dbReference type="Pfam" id="PF02932">
    <property type="entry name" value="Neur_chan_memb"/>
    <property type="match status" value="2"/>
</dbReference>
<evidence type="ECO:0000313" key="3">
    <source>
        <dbReference type="EMBL" id="ROT75683.1"/>
    </source>
</evidence>
<feature type="transmembrane region" description="Helical" evidence="1">
    <location>
        <begin position="58"/>
        <end position="80"/>
    </location>
</feature>
<dbReference type="InterPro" id="IPR036719">
    <property type="entry name" value="Neuro-gated_channel_TM_sf"/>
</dbReference>
<dbReference type="Gene3D" id="1.20.58.390">
    <property type="entry name" value="Neurotransmitter-gated ion-channel transmembrane domain"/>
    <property type="match status" value="2"/>
</dbReference>
<keyword evidence="1" id="KW-0812">Transmembrane</keyword>
<feature type="domain" description="Neurotransmitter-gated ion-channel transmembrane" evidence="2">
    <location>
        <begin position="59"/>
        <end position="98"/>
    </location>
</feature>
<feature type="domain" description="Neurotransmitter-gated ion-channel transmembrane" evidence="2">
    <location>
        <begin position="103"/>
        <end position="235"/>
    </location>
</feature>
<name>A0A3R7SUI2_PENVA</name>
<dbReference type="InterPro" id="IPR038050">
    <property type="entry name" value="Neuro_actylchol_rec"/>
</dbReference>
<keyword evidence="3" id="KW-0675">Receptor</keyword>
<dbReference type="SUPFAM" id="SSF90112">
    <property type="entry name" value="Neurotransmitter-gated ion-channel transmembrane pore"/>
    <property type="match status" value="1"/>
</dbReference>
<dbReference type="EMBL" id="QCYY01001747">
    <property type="protein sequence ID" value="ROT75683.1"/>
    <property type="molecule type" value="Genomic_DNA"/>
</dbReference>
<reference evidence="3 4" key="1">
    <citation type="submission" date="2018-04" db="EMBL/GenBank/DDBJ databases">
        <authorList>
            <person name="Zhang X."/>
            <person name="Yuan J."/>
            <person name="Li F."/>
            <person name="Xiang J."/>
        </authorList>
    </citation>
    <scope>NUCLEOTIDE SEQUENCE [LARGE SCALE GENOMIC DNA]</scope>
    <source>
        <tissue evidence="3">Muscle</tissue>
    </source>
</reference>
<proteinExistence type="predicted"/>
<keyword evidence="1" id="KW-0472">Membrane</keyword>
<dbReference type="GO" id="GO:0006811">
    <property type="term" value="P:monoatomic ion transport"/>
    <property type="evidence" value="ECO:0007669"/>
    <property type="project" value="InterPro"/>
</dbReference>
<sequence>MLRSLFVYYVSCCTYSGGARARSRPRTYAGDRAWRWAHDFTRGMAGCSPEIVSVFRSTYFNCIMFMVASSVVLTVVVLNYHHRTPTTHTMPNWVSGALGQATRDTDARHMPRWIKCVLLQWLPWLLRMNRPGKKITRKTIMMNNKMRELELKERSSRSLLANEGAPLLAPHSSFCFQNTRELQNILRELRFITNQMRSNEDDTEIRHDWKFAAMVVDRFCLITFTLYTVISSVVVLLSAPHIVTN</sequence>
<dbReference type="GO" id="GO:0016020">
    <property type="term" value="C:membrane"/>
    <property type="evidence" value="ECO:0007669"/>
    <property type="project" value="InterPro"/>
</dbReference>
<dbReference type="OrthoDB" id="5975154at2759"/>
<dbReference type="InterPro" id="IPR006029">
    <property type="entry name" value="Neurotrans-gated_channel_TM"/>
</dbReference>
<gene>
    <name evidence="3" type="ORF">C7M84_005789</name>
</gene>
<organism evidence="3 4">
    <name type="scientific">Penaeus vannamei</name>
    <name type="common">Whiteleg shrimp</name>
    <name type="synonym">Litopenaeus vannamei</name>
    <dbReference type="NCBI Taxonomy" id="6689"/>
    <lineage>
        <taxon>Eukaryota</taxon>
        <taxon>Metazoa</taxon>
        <taxon>Ecdysozoa</taxon>
        <taxon>Arthropoda</taxon>
        <taxon>Crustacea</taxon>
        <taxon>Multicrustacea</taxon>
        <taxon>Malacostraca</taxon>
        <taxon>Eumalacostraca</taxon>
        <taxon>Eucarida</taxon>
        <taxon>Decapoda</taxon>
        <taxon>Dendrobranchiata</taxon>
        <taxon>Penaeoidea</taxon>
        <taxon>Penaeidae</taxon>
        <taxon>Penaeus</taxon>
    </lineage>
</organism>
<keyword evidence="1" id="KW-1133">Transmembrane helix</keyword>
<dbReference type="AlphaFoldDB" id="A0A3R7SUI2"/>
<feature type="transmembrane region" description="Helical" evidence="1">
    <location>
        <begin position="219"/>
        <end position="243"/>
    </location>
</feature>
<dbReference type="STRING" id="6689.A0A3R7SUI2"/>
<protein>
    <submittedName>
        <fullName evidence="3">Nicotinic acetylcholine receptor subunit alpha 6 isoform 3a8a</fullName>
    </submittedName>
</protein>
<dbReference type="Proteomes" id="UP000283509">
    <property type="component" value="Unassembled WGS sequence"/>
</dbReference>
<keyword evidence="4" id="KW-1185">Reference proteome</keyword>
<evidence type="ECO:0000313" key="4">
    <source>
        <dbReference type="Proteomes" id="UP000283509"/>
    </source>
</evidence>
<reference evidence="3 4" key="2">
    <citation type="submission" date="2019-01" db="EMBL/GenBank/DDBJ databases">
        <title>The decoding of complex shrimp genome reveals the adaptation for benthos swimmer, frequently molting mechanism and breeding impact on genome.</title>
        <authorList>
            <person name="Sun Y."/>
            <person name="Gao Y."/>
            <person name="Yu Y."/>
        </authorList>
    </citation>
    <scope>NUCLEOTIDE SEQUENCE [LARGE SCALE GENOMIC DNA]</scope>
    <source>
        <tissue evidence="3">Muscle</tissue>
    </source>
</reference>
<evidence type="ECO:0000256" key="1">
    <source>
        <dbReference type="SAM" id="Phobius"/>
    </source>
</evidence>
<accession>A0A3R7SUI2</accession>